<sequence>TTINSNKYYLEDLANEILYEIFEYLDVYDIYNGFYKLNNRFQNLAINSNILTKINISTISKSNFEDYYHNILIPNQSQINFLRLSNPFVAEIIFAEAHLILNFIRLETIILDNVRDKNFNKFFDYLICLTTLHAITISFAGHISSLDIIFSLIFRLSTLKYCKIEYQQLLFIDFINYDSSSIEYLIINGRFPFSAFHNLLCCLPKLQHLSINSLVNCDDYRERNQLSSIQLKYLKHVSLKLDVHFDKFEKIIKEFFYHIQILRLTIECDDRYLDAKRWQQLILFHMSYLRIFDINHQGFLREIDLRYRYINKQFYSSFWNEKKWFFIYYYESKRQFNFETFYSTRPYRRKDYMYYTEIDEKLGLHHQRENFKSVKHLYIAGKIKPNCRNYFSNVNQLTIGYNVEMLDDDSFITNLKCMIPLKQLTKLVINLRRFPFEEIIKLLCLTPNLHTLQFDEYSLQEIDSNFTKYKILLQYILKKNKIENLVLTGRCSLNKIRFIVCVFSKLKYLKIGINRKISSIIQYLLSKTHNQAQHLFYLCISTVPKVYLKETKDLIKLENLLDNYSIEFINEDLHLWW</sequence>
<dbReference type="InterPro" id="IPR032675">
    <property type="entry name" value="LRR_dom_sf"/>
</dbReference>
<dbReference type="SUPFAM" id="SSF52047">
    <property type="entry name" value="RNI-like"/>
    <property type="match status" value="1"/>
</dbReference>
<name>A0A813Z8Q5_9BILA</name>
<dbReference type="EMBL" id="CAJNOT010000212">
    <property type="protein sequence ID" value="CAF0895886.1"/>
    <property type="molecule type" value="Genomic_DNA"/>
</dbReference>
<dbReference type="PROSITE" id="PS50181">
    <property type="entry name" value="FBOX"/>
    <property type="match status" value="1"/>
</dbReference>
<organism evidence="2 3">
    <name type="scientific">Rotaria sordida</name>
    <dbReference type="NCBI Taxonomy" id="392033"/>
    <lineage>
        <taxon>Eukaryota</taxon>
        <taxon>Metazoa</taxon>
        <taxon>Spiralia</taxon>
        <taxon>Gnathifera</taxon>
        <taxon>Rotifera</taxon>
        <taxon>Eurotatoria</taxon>
        <taxon>Bdelloidea</taxon>
        <taxon>Philodinida</taxon>
        <taxon>Philodinidae</taxon>
        <taxon>Rotaria</taxon>
    </lineage>
</organism>
<feature type="domain" description="F-box" evidence="1">
    <location>
        <begin position="7"/>
        <end position="54"/>
    </location>
</feature>
<dbReference type="Gene3D" id="3.80.10.10">
    <property type="entry name" value="Ribonuclease Inhibitor"/>
    <property type="match status" value="1"/>
</dbReference>
<feature type="non-terminal residue" evidence="2">
    <location>
        <position position="577"/>
    </location>
</feature>
<dbReference type="AlphaFoldDB" id="A0A813Z8Q5"/>
<reference evidence="2" key="1">
    <citation type="submission" date="2021-02" db="EMBL/GenBank/DDBJ databases">
        <authorList>
            <person name="Nowell W R."/>
        </authorList>
    </citation>
    <scope>NUCLEOTIDE SEQUENCE</scope>
</reference>
<evidence type="ECO:0000259" key="1">
    <source>
        <dbReference type="PROSITE" id="PS50181"/>
    </source>
</evidence>
<protein>
    <recommendedName>
        <fullName evidence="1">F-box domain-containing protein</fullName>
    </recommendedName>
</protein>
<dbReference type="Proteomes" id="UP000663864">
    <property type="component" value="Unassembled WGS sequence"/>
</dbReference>
<evidence type="ECO:0000313" key="3">
    <source>
        <dbReference type="Proteomes" id="UP000663864"/>
    </source>
</evidence>
<accession>A0A813Z8Q5</accession>
<comment type="caution">
    <text evidence="2">The sequence shown here is derived from an EMBL/GenBank/DDBJ whole genome shotgun (WGS) entry which is preliminary data.</text>
</comment>
<dbReference type="InterPro" id="IPR001810">
    <property type="entry name" value="F-box_dom"/>
</dbReference>
<gene>
    <name evidence="2" type="ORF">ZHD862_LOCUS7129</name>
</gene>
<evidence type="ECO:0000313" key="2">
    <source>
        <dbReference type="EMBL" id="CAF0895886.1"/>
    </source>
</evidence>
<proteinExistence type="predicted"/>